<dbReference type="STRING" id="1206085.SAMN05443575_0368"/>
<keyword evidence="2" id="KW-1185">Reference proteome</keyword>
<dbReference type="Proteomes" id="UP000186132">
    <property type="component" value="Unassembled WGS sequence"/>
</dbReference>
<protein>
    <submittedName>
        <fullName evidence="1">Uncharacterized protein</fullName>
    </submittedName>
</protein>
<name>A0A1M5CVR5_9ACTN</name>
<dbReference type="OrthoDB" id="7595944at2"/>
<reference evidence="1 2" key="1">
    <citation type="submission" date="2016-11" db="EMBL/GenBank/DDBJ databases">
        <authorList>
            <person name="Jaros S."/>
            <person name="Januszkiewicz K."/>
            <person name="Wedrychowicz H."/>
        </authorList>
    </citation>
    <scope>NUCLEOTIDE SEQUENCE [LARGE SCALE GENOMIC DNA]</scope>
    <source>
        <strain evidence="1 2">DSM 45627</strain>
    </source>
</reference>
<sequence length="266" mass="30026">MTLFGPDGTEPEPATDEVRSLRLMITVKAAPNPSHTYGETVCVAGVSVDPNRPGWVRLYPINFRYLEQDTRFSKYDIVTVDAQRARADGRHESWKPRMASLRVEKSLRAWDPRRPHIAPYMDTTMCELNEAARGQGVGPSLGLVRAASVEDFVVEKHPGWTRDEQAKIDNYVGQLDLFGGEDRTPLEAPRFRGAYHWHCRSEDCRGHKQGNIDWELVAFQRTMRSLGDADLADAIKATFLGELCASDRDVAFYVGNQAKRRNVFSV</sequence>
<evidence type="ECO:0000313" key="2">
    <source>
        <dbReference type="Proteomes" id="UP000186132"/>
    </source>
</evidence>
<dbReference type="AlphaFoldDB" id="A0A1M5CVR5"/>
<dbReference type="EMBL" id="FQVU01000001">
    <property type="protein sequence ID" value="SHF58697.1"/>
    <property type="molecule type" value="Genomic_DNA"/>
</dbReference>
<gene>
    <name evidence="1" type="ORF">SAMN05443575_0368</name>
</gene>
<accession>A0A1M5CVR5</accession>
<evidence type="ECO:0000313" key="1">
    <source>
        <dbReference type="EMBL" id="SHF58697.1"/>
    </source>
</evidence>
<proteinExistence type="predicted"/>
<organism evidence="1 2">
    <name type="scientific">Jatrophihabitans endophyticus</name>
    <dbReference type="NCBI Taxonomy" id="1206085"/>
    <lineage>
        <taxon>Bacteria</taxon>
        <taxon>Bacillati</taxon>
        <taxon>Actinomycetota</taxon>
        <taxon>Actinomycetes</taxon>
        <taxon>Jatrophihabitantales</taxon>
        <taxon>Jatrophihabitantaceae</taxon>
        <taxon>Jatrophihabitans</taxon>
    </lineage>
</organism>